<name>A0A926DC69_9FIRM</name>
<organism evidence="2 3">
    <name type="scientific">Feifania hominis</name>
    <dbReference type="NCBI Taxonomy" id="2763660"/>
    <lineage>
        <taxon>Bacteria</taxon>
        <taxon>Bacillati</taxon>
        <taxon>Bacillota</taxon>
        <taxon>Clostridia</taxon>
        <taxon>Eubacteriales</taxon>
        <taxon>Feifaniaceae</taxon>
        <taxon>Feifania</taxon>
    </lineage>
</organism>
<dbReference type="SUPFAM" id="SSF52821">
    <property type="entry name" value="Rhodanese/Cell cycle control phosphatase"/>
    <property type="match status" value="1"/>
</dbReference>
<evidence type="ECO:0000313" key="2">
    <source>
        <dbReference type="EMBL" id="MBC8535408.1"/>
    </source>
</evidence>
<dbReference type="InterPro" id="IPR050229">
    <property type="entry name" value="GlpE_sulfurtransferase"/>
</dbReference>
<dbReference type="Gene3D" id="3.40.250.10">
    <property type="entry name" value="Rhodanese-like domain"/>
    <property type="match status" value="1"/>
</dbReference>
<accession>A0A926DC69</accession>
<dbReference type="RefSeq" id="WP_249299127.1">
    <property type="nucleotide sequence ID" value="NZ_JACRSP010000001.1"/>
</dbReference>
<gene>
    <name evidence="2" type="ORF">H8695_01690</name>
</gene>
<dbReference type="PANTHER" id="PTHR43031">
    <property type="entry name" value="FAD-DEPENDENT OXIDOREDUCTASE"/>
    <property type="match status" value="1"/>
</dbReference>
<comment type="caution">
    <text evidence="2">The sequence shown here is derived from an EMBL/GenBank/DDBJ whole genome shotgun (WGS) entry which is preliminary data.</text>
</comment>
<dbReference type="AlphaFoldDB" id="A0A926DC69"/>
<evidence type="ECO:0000259" key="1">
    <source>
        <dbReference type="PROSITE" id="PS50206"/>
    </source>
</evidence>
<evidence type="ECO:0000313" key="3">
    <source>
        <dbReference type="Proteomes" id="UP000620366"/>
    </source>
</evidence>
<protein>
    <submittedName>
        <fullName evidence="2">Rhodanese-like domain-containing protein</fullName>
    </submittedName>
</protein>
<sequence length="106" mass="11801">MQKPTDCRITPQEALAMMQSESCTVVDVRTESEYYTGRIGNAILIPEDELLDHAGELLPDRGEPVLVYCASGSRSRRAALLLTGLGYRRVYDLGGIENWPYGRNLP</sequence>
<dbReference type="InterPro" id="IPR036873">
    <property type="entry name" value="Rhodanese-like_dom_sf"/>
</dbReference>
<dbReference type="PROSITE" id="PS50206">
    <property type="entry name" value="RHODANESE_3"/>
    <property type="match status" value="1"/>
</dbReference>
<dbReference type="InterPro" id="IPR001763">
    <property type="entry name" value="Rhodanese-like_dom"/>
</dbReference>
<dbReference type="SMART" id="SM00450">
    <property type="entry name" value="RHOD"/>
    <property type="match status" value="1"/>
</dbReference>
<proteinExistence type="predicted"/>
<keyword evidence="3" id="KW-1185">Reference proteome</keyword>
<feature type="domain" description="Rhodanese" evidence="1">
    <location>
        <begin position="19"/>
        <end position="97"/>
    </location>
</feature>
<dbReference type="Proteomes" id="UP000620366">
    <property type="component" value="Unassembled WGS sequence"/>
</dbReference>
<dbReference type="Pfam" id="PF00581">
    <property type="entry name" value="Rhodanese"/>
    <property type="match status" value="1"/>
</dbReference>
<dbReference type="CDD" id="cd00158">
    <property type="entry name" value="RHOD"/>
    <property type="match status" value="1"/>
</dbReference>
<reference evidence="2" key="1">
    <citation type="submission" date="2020-08" db="EMBL/GenBank/DDBJ databases">
        <title>Genome public.</title>
        <authorList>
            <person name="Liu C."/>
            <person name="Sun Q."/>
        </authorList>
    </citation>
    <scope>NUCLEOTIDE SEQUENCE</scope>
    <source>
        <strain evidence="2">BX7</strain>
    </source>
</reference>
<dbReference type="PANTHER" id="PTHR43031:SF1">
    <property type="entry name" value="PYRIDINE NUCLEOTIDE-DISULPHIDE OXIDOREDUCTASE"/>
    <property type="match status" value="1"/>
</dbReference>
<dbReference type="EMBL" id="JACRSP010000001">
    <property type="protein sequence ID" value="MBC8535408.1"/>
    <property type="molecule type" value="Genomic_DNA"/>
</dbReference>